<sequence length="146" mass="17001">MAQPSNKGTFQPDSDVHITYEDQQKINRFARLNAKLDDYKEEIKVKENDLKSLEEACDEIDLFDEDEQIPYLVGRGFHLPKHRNHASKLYFHPNLLKCLKKAIEKIQGEIVELNDKSSQVRETMSELKSHLYGRFGSHINLEADDE</sequence>
<keyword evidence="3 4" id="KW-0143">Chaperone</keyword>
<dbReference type="GO" id="GO:0016272">
    <property type="term" value="C:prefoldin complex"/>
    <property type="evidence" value="ECO:0007669"/>
    <property type="project" value="UniProtKB-UniRule"/>
</dbReference>
<dbReference type="CDD" id="cd23165">
    <property type="entry name" value="Prefoldin_4"/>
    <property type="match status" value="1"/>
</dbReference>
<keyword evidence="7" id="KW-1185">Reference proteome</keyword>
<comment type="similarity">
    <text evidence="1 4">Belongs to the prefoldin subunit beta family.</text>
</comment>
<dbReference type="AlphaFoldDB" id="A0AAV8W1B7"/>
<dbReference type="Pfam" id="PF01920">
    <property type="entry name" value="Prefoldin_2"/>
    <property type="match status" value="1"/>
</dbReference>
<feature type="coiled-coil region" evidence="5">
    <location>
        <begin position="29"/>
        <end position="56"/>
    </location>
</feature>
<dbReference type="InterPro" id="IPR002777">
    <property type="entry name" value="PFD_beta-like"/>
</dbReference>
<reference evidence="6 7" key="1">
    <citation type="journal article" date="2023" name="Insect Mol. Biol.">
        <title>Genome sequencing provides insights into the evolution of gene families encoding plant cell wall-degrading enzymes in longhorned beetles.</title>
        <authorList>
            <person name="Shin N.R."/>
            <person name="Okamura Y."/>
            <person name="Kirsch R."/>
            <person name="Pauchet Y."/>
        </authorList>
    </citation>
    <scope>NUCLEOTIDE SEQUENCE [LARGE SCALE GENOMIC DNA]</scope>
    <source>
        <strain evidence="6">EAD_L_NR</strain>
    </source>
</reference>
<protein>
    <recommendedName>
        <fullName evidence="4">Prefoldin subunit 4</fullName>
    </recommendedName>
</protein>
<dbReference type="EMBL" id="JANEYG010000016">
    <property type="protein sequence ID" value="KAJ8919676.1"/>
    <property type="molecule type" value="Genomic_DNA"/>
</dbReference>
<keyword evidence="5" id="KW-0175">Coiled coil</keyword>
<dbReference type="InterPro" id="IPR016661">
    <property type="entry name" value="PFDN4"/>
</dbReference>
<dbReference type="InterPro" id="IPR009053">
    <property type="entry name" value="Prefoldin"/>
</dbReference>
<dbReference type="GO" id="GO:0051082">
    <property type="term" value="F:unfolded protein binding"/>
    <property type="evidence" value="ECO:0007669"/>
    <property type="project" value="InterPro"/>
</dbReference>
<accession>A0AAV8W1B7</accession>
<dbReference type="GO" id="GO:0005737">
    <property type="term" value="C:cytoplasm"/>
    <property type="evidence" value="ECO:0007669"/>
    <property type="project" value="TreeGrafter"/>
</dbReference>
<evidence type="ECO:0000313" key="7">
    <source>
        <dbReference type="Proteomes" id="UP001159042"/>
    </source>
</evidence>
<feature type="coiled-coil region" evidence="5">
    <location>
        <begin position="96"/>
        <end position="123"/>
    </location>
</feature>
<dbReference type="PIRSF" id="PIRSF016477">
    <property type="entry name" value="Prefoldin_subunit_4"/>
    <property type="match status" value="1"/>
</dbReference>
<dbReference type="PANTHER" id="PTHR21100">
    <property type="entry name" value="PREFOLDIN SUBUNIT 4"/>
    <property type="match status" value="1"/>
</dbReference>
<name>A0AAV8W1B7_9CUCU</name>
<dbReference type="PANTHER" id="PTHR21100:SF9">
    <property type="entry name" value="PREFOLDIN SUBUNIT 4"/>
    <property type="match status" value="1"/>
</dbReference>
<evidence type="ECO:0000256" key="5">
    <source>
        <dbReference type="SAM" id="Coils"/>
    </source>
</evidence>
<organism evidence="6 7">
    <name type="scientific">Exocentrus adspersus</name>
    <dbReference type="NCBI Taxonomy" id="1586481"/>
    <lineage>
        <taxon>Eukaryota</taxon>
        <taxon>Metazoa</taxon>
        <taxon>Ecdysozoa</taxon>
        <taxon>Arthropoda</taxon>
        <taxon>Hexapoda</taxon>
        <taxon>Insecta</taxon>
        <taxon>Pterygota</taxon>
        <taxon>Neoptera</taxon>
        <taxon>Endopterygota</taxon>
        <taxon>Coleoptera</taxon>
        <taxon>Polyphaga</taxon>
        <taxon>Cucujiformia</taxon>
        <taxon>Chrysomeloidea</taxon>
        <taxon>Cerambycidae</taxon>
        <taxon>Lamiinae</taxon>
        <taxon>Acanthocinini</taxon>
        <taxon>Exocentrus</taxon>
    </lineage>
</organism>
<evidence type="ECO:0000256" key="2">
    <source>
        <dbReference type="ARBA" id="ARBA00011695"/>
    </source>
</evidence>
<comment type="subunit">
    <text evidence="2 4">Heterohexamer of two PFD-alpha type and four PFD-beta type subunits.</text>
</comment>
<evidence type="ECO:0000256" key="3">
    <source>
        <dbReference type="ARBA" id="ARBA00023186"/>
    </source>
</evidence>
<gene>
    <name evidence="6" type="ORF">NQ315_006204</name>
</gene>
<dbReference type="Gene3D" id="1.10.287.370">
    <property type="match status" value="1"/>
</dbReference>
<evidence type="ECO:0000313" key="6">
    <source>
        <dbReference type="EMBL" id="KAJ8919676.1"/>
    </source>
</evidence>
<proteinExistence type="inferred from homology"/>
<dbReference type="SUPFAM" id="SSF46579">
    <property type="entry name" value="Prefoldin"/>
    <property type="match status" value="1"/>
</dbReference>
<comment type="caution">
    <text evidence="6">The sequence shown here is derived from an EMBL/GenBank/DDBJ whole genome shotgun (WGS) entry which is preliminary data.</text>
</comment>
<dbReference type="GO" id="GO:0006457">
    <property type="term" value="P:protein folding"/>
    <property type="evidence" value="ECO:0007669"/>
    <property type="project" value="UniProtKB-UniRule"/>
</dbReference>
<evidence type="ECO:0000256" key="1">
    <source>
        <dbReference type="ARBA" id="ARBA00008045"/>
    </source>
</evidence>
<comment type="function">
    <text evidence="4">Binds specifically to cytosolic chaperonin (c-CPN) and transfers target proteins to it. Binds to nascent polypeptide chain and promotes folding in an environment in which there are many competing pathways for nonnative proteins.</text>
</comment>
<evidence type="ECO:0000256" key="4">
    <source>
        <dbReference type="PIRNR" id="PIRNR016477"/>
    </source>
</evidence>
<dbReference type="Proteomes" id="UP001159042">
    <property type="component" value="Unassembled WGS sequence"/>
</dbReference>